<evidence type="ECO:0000313" key="6">
    <source>
        <dbReference type="EMBL" id="GHH27601.1"/>
    </source>
</evidence>
<dbReference type="SUPFAM" id="SSF48498">
    <property type="entry name" value="Tetracyclin repressor-like, C-terminal domain"/>
    <property type="match status" value="1"/>
</dbReference>
<dbReference type="Gene3D" id="1.10.10.60">
    <property type="entry name" value="Homeodomain-like"/>
    <property type="match status" value="1"/>
</dbReference>
<keyword evidence="2 4" id="KW-0238">DNA-binding</keyword>
<feature type="domain" description="HTH tetR-type" evidence="5">
    <location>
        <begin position="32"/>
        <end position="92"/>
    </location>
</feature>
<dbReference type="PANTHER" id="PTHR30055:SF151">
    <property type="entry name" value="TRANSCRIPTIONAL REGULATORY PROTEIN"/>
    <property type="match status" value="1"/>
</dbReference>
<dbReference type="Gene3D" id="1.10.357.10">
    <property type="entry name" value="Tetracycline Repressor, domain 2"/>
    <property type="match status" value="1"/>
</dbReference>
<dbReference type="InterPro" id="IPR050109">
    <property type="entry name" value="HTH-type_TetR-like_transc_reg"/>
</dbReference>
<evidence type="ECO:0000256" key="4">
    <source>
        <dbReference type="PROSITE-ProRule" id="PRU00335"/>
    </source>
</evidence>
<evidence type="ECO:0000256" key="2">
    <source>
        <dbReference type="ARBA" id="ARBA00023125"/>
    </source>
</evidence>
<dbReference type="Proteomes" id="UP000605568">
    <property type="component" value="Unassembled WGS sequence"/>
</dbReference>
<dbReference type="RefSeq" id="WP_191295386.1">
    <property type="nucleotide sequence ID" value="NZ_BNAR01000001.1"/>
</dbReference>
<name>A0ABQ3LWB9_9PSEU</name>
<proteinExistence type="predicted"/>
<dbReference type="InterPro" id="IPR009057">
    <property type="entry name" value="Homeodomain-like_sf"/>
</dbReference>
<sequence length="247" mass="26045">MTTRDSKGPDLQSSLTLLWAGRTPGKRGPRSRLSVELIAQAAVRVADADGLEALSMQRVATELGYSTMSLYNHVPSKDLLLEVAADVGAGAPPELDAAADHRHQVRQWVGALWAGFHTRPWILRVPLEHAPVGPHQLAWLDRLLGPLLAAGLVGGEARAAALHLTALVRGTAQISMNLTAENGDAGLTHAVAELLDPEVYPALTAVHAAEVAGAGHADDDALPFELGFGVDRFLDGVEGWVAAKPGR</sequence>
<accession>A0ABQ3LWB9</accession>
<dbReference type="Pfam" id="PF00440">
    <property type="entry name" value="TetR_N"/>
    <property type="match status" value="1"/>
</dbReference>
<dbReference type="PANTHER" id="PTHR30055">
    <property type="entry name" value="HTH-TYPE TRANSCRIPTIONAL REGULATOR RUTR"/>
    <property type="match status" value="1"/>
</dbReference>
<protein>
    <submittedName>
        <fullName evidence="6">TetR family transcriptional regulator</fullName>
    </submittedName>
</protein>
<keyword evidence="7" id="KW-1185">Reference proteome</keyword>
<gene>
    <name evidence="6" type="ORF">GCM10017774_00360</name>
</gene>
<organism evidence="6 7">
    <name type="scientific">Lentzea cavernae</name>
    <dbReference type="NCBI Taxonomy" id="2020703"/>
    <lineage>
        <taxon>Bacteria</taxon>
        <taxon>Bacillati</taxon>
        <taxon>Actinomycetota</taxon>
        <taxon>Actinomycetes</taxon>
        <taxon>Pseudonocardiales</taxon>
        <taxon>Pseudonocardiaceae</taxon>
        <taxon>Lentzea</taxon>
    </lineage>
</organism>
<evidence type="ECO:0000256" key="3">
    <source>
        <dbReference type="ARBA" id="ARBA00023163"/>
    </source>
</evidence>
<keyword evidence="1" id="KW-0805">Transcription regulation</keyword>
<dbReference type="EMBL" id="BNAR01000001">
    <property type="protein sequence ID" value="GHH27601.1"/>
    <property type="molecule type" value="Genomic_DNA"/>
</dbReference>
<feature type="DNA-binding region" description="H-T-H motif" evidence="4">
    <location>
        <begin position="55"/>
        <end position="74"/>
    </location>
</feature>
<dbReference type="InterPro" id="IPR001647">
    <property type="entry name" value="HTH_TetR"/>
</dbReference>
<dbReference type="InterPro" id="IPR036271">
    <property type="entry name" value="Tet_transcr_reg_TetR-rel_C_sf"/>
</dbReference>
<evidence type="ECO:0000313" key="7">
    <source>
        <dbReference type="Proteomes" id="UP000605568"/>
    </source>
</evidence>
<reference evidence="7" key="1">
    <citation type="journal article" date="2019" name="Int. J. Syst. Evol. Microbiol.">
        <title>The Global Catalogue of Microorganisms (GCM) 10K type strain sequencing project: providing services to taxonomists for standard genome sequencing and annotation.</title>
        <authorList>
            <consortium name="The Broad Institute Genomics Platform"/>
            <consortium name="The Broad Institute Genome Sequencing Center for Infectious Disease"/>
            <person name="Wu L."/>
            <person name="Ma J."/>
        </authorList>
    </citation>
    <scope>NUCLEOTIDE SEQUENCE [LARGE SCALE GENOMIC DNA]</scope>
    <source>
        <strain evidence="7">CGMCC 4.7367</strain>
    </source>
</reference>
<comment type="caution">
    <text evidence="6">The sequence shown here is derived from an EMBL/GenBank/DDBJ whole genome shotgun (WGS) entry which is preliminary data.</text>
</comment>
<dbReference type="SUPFAM" id="SSF46689">
    <property type="entry name" value="Homeodomain-like"/>
    <property type="match status" value="1"/>
</dbReference>
<evidence type="ECO:0000256" key="1">
    <source>
        <dbReference type="ARBA" id="ARBA00023015"/>
    </source>
</evidence>
<keyword evidence="3" id="KW-0804">Transcription</keyword>
<dbReference type="PROSITE" id="PS50977">
    <property type="entry name" value="HTH_TETR_2"/>
    <property type="match status" value="1"/>
</dbReference>
<evidence type="ECO:0000259" key="5">
    <source>
        <dbReference type="PROSITE" id="PS50977"/>
    </source>
</evidence>